<feature type="region of interest" description="Disordered" evidence="1">
    <location>
        <begin position="1"/>
        <end position="28"/>
    </location>
</feature>
<evidence type="ECO:0000313" key="3">
    <source>
        <dbReference type="Proteomes" id="UP001318860"/>
    </source>
</evidence>
<protein>
    <submittedName>
        <fullName evidence="2">Uncharacterized protein</fullName>
    </submittedName>
</protein>
<comment type="caution">
    <text evidence="2">The sequence shown here is derived from an EMBL/GenBank/DDBJ whole genome shotgun (WGS) entry which is preliminary data.</text>
</comment>
<reference evidence="2 3" key="1">
    <citation type="journal article" date="2021" name="Comput. Struct. Biotechnol. J.">
        <title>De novo genome assembly of the potent medicinal plant Rehmannia glutinosa using nanopore technology.</title>
        <authorList>
            <person name="Ma L."/>
            <person name="Dong C."/>
            <person name="Song C."/>
            <person name="Wang X."/>
            <person name="Zheng X."/>
            <person name="Niu Y."/>
            <person name="Chen S."/>
            <person name="Feng W."/>
        </authorList>
    </citation>
    <scope>NUCLEOTIDE SEQUENCE [LARGE SCALE GENOMIC DNA]</scope>
    <source>
        <strain evidence="2">DH-2019</strain>
    </source>
</reference>
<dbReference type="EMBL" id="JABTTQ020000010">
    <property type="protein sequence ID" value="KAK6147673.1"/>
    <property type="molecule type" value="Genomic_DNA"/>
</dbReference>
<feature type="compositionally biased region" description="Basic and acidic residues" evidence="1">
    <location>
        <begin position="1"/>
        <end position="16"/>
    </location>
</feature>
<feature type="region of interest" description="Disordered" evidence="1">
    <location>
        <begin position="41"/>
        <end position="61"/>
    </location>
</feature>
<feature type="compositionally biased region" description="Low complexity" evidence="1">
    <location>
        <begin position="321"/>
        <end position="336"/>
    </location>
</feature>
<proteinExistence type="predicted"/>
<feature type="region of interest" description="Disordered" evidence="1">
    <location>
        <begin position="282"/>
        <end position="336"/>
    </location>
</feature>
<organism evidence="2 3">
    <name type="scientific">Rehmannia glutinosa</name>
    <name type="common">Chinese foxglove</name>
    <dbReference type="NCBI Taxonomy" id="99300"/>
    <lineage>
        <taxon>Eukaryota</taxon>
        <taxon>Viridiplantae</taxon>
        <taxon>Streptophyta</taxon>
        <taxon>Embryophyta</taxon>
        <taxon>Tracheophyta</taxon>
        <taxon>Spermatophyta</taxon>
        <taxon>Magnoliopsida</taxon>
        <taxon>eudicotyledons</taxon>
        <taxon>Gunneridae</taxon>
        <taxon>Pentapetalae</taxon>
        <taxon>asterids</taxon>
        <taxon>lamiids</taxon>
        <taxon>Lamiales</taxon>
        <taxon>Orobanchaceae</taxon>
        <taxon>Rehmannieae</taxon>
        <taxon>Rehmannia</taxon>
    </lineage>
</organism>
<feature type="compositionally biased region" description="Polar residues" evidence="1">
    <location>
        <begin position="125"/>
        <end position="143"/>
    </location>
</feature>
<evidence type="ECO:0000313" key="2">
    <source>
        <dbReference type="EMBL" id="KAK6147673.1"/>
    </source>
</evidence>
<evidence type="ECO:0000256" key="1">
    <source>
        <dbReference type="SAM" id="MobiDB-lite"/>
    </source>
</evidence>
<sequence>MVGIFVEHESDNRFENEQESFEESNKDFPSVVEPLNFLGNNEEISREQTDSVGGEGGEPLKMKIDVVDGNVSNESDDGQSVGDDSDISEKFIDSDCQLSDDDAIFDDNIDYEVEWVGNHMAKSDIPTSSGHPSINLTSHLGAEASNNHNGHPIFNQKVDFDDPKFELGMYFEDTASFRKAVRQHSIKQGQLYRTKRTVSKLGSGSDSEQYALLWSYAEEIRQANPGTTVNINFSGANTKSKKRLFELDVNLTVEKKLKGKEIVPTQQSHIQTKTLGLKSKLKVNKPPLDPLKKKKNKPPLVRKSTQVKRKIKACTSGNEGSVPKSKSLPKPNLKHG</sequence>
<accession>A0ABR0WJC0</accession>
<keyword evidence="3" id="KW-1185">Reference proteome</keyword>
<feature type="region of interest" description="Disordered" evidence="1">
    <location>
        <begin position="124"/>
        <end position="143"/>
    </location>
</feature>
<dbReference type="Proteomes" id="UP001318860">
    <property type="component" value="Unassembled WGS sequence"/>
</dbReference>
<name>A0ABR0WJC0_REHGL</name>
<gene>
    <name evidence="2" type="ORF">DH2020_018585</name>
</gene>